<dbReference type="OrthoDB" id="3981131at2759"/>
<comment type="caution">
    <text evidence="2">The sequence shown here is derived from an EMBL/GenBank/DDBJ whole genome shotgun (WGS) entry which is preliminary data.</text>
</comment>
<name>A0A4C2E1U8_9SACH</name>
<accession>A0A4C2E1U8</accession>
<protein>
    <submittedName>
        <fullName evidence="2">Uncharacterized protein</fullName>
    </submittedName>
</protein>
<feature type="region of interest" description="Disordered" evidence="1">
    <location>
        <begin position="1"/>
        <end position="33"/>
    </location>
</feature>
<dbReference type="Proteomes" id="UP000301737">
    <property type="component" value="Unassembled WGS sequence"/>
</dbReference>
<organism evidence="2 3">
    <name type="scientific">Zygosaccharomyces mellis</name>
    <dbReference type="NCBI Taxonomy" id="42258"/>
    <lineage>
        <taxon>Eukaryota</taxon>
        <taxon>Fungi</taxon>
        <taxon>Dikarya</taxon>
        <taxon>Ascomycota</taxon>
        <taxon>Saccharomycotina</taxon>
        <taxon>Saccharomycetes</taxon>
        <taxon>Saccharomycetales</taxon>
        <taxon>Saccharomycetaceae</taxon>
        <taxon>Zygosaccharomyces</taxon>
    </lineage>
</organism>
<evidence type="ECO:0000313" key="3">
    <source>
        <dbReference type="Proteomes" id="UP000301737"/>
    </source>
</evidence>
<feature type="compositionally biased region" description="Low complexity" evidence="1">
    <location>
        <begin position="1"/>
        <end position="19"/>
    </location>
</feature>
<evidence type="ECO:0000313" key="2">
    <source>
        <dbReference type="EMBL" id="GCE98214.1"/>
    </source>
</evidence>
<reference evidence="2 3" key="1">
    <citation type="submission" date="2019-01" db="EMBL/GenBank/DDBJ databases">
        <title>Draft Genome Sequencing of Zygosaccharomyces mellis Ca-7.</title>
        <authorList>
            <person name="Shiwa Y."/>
            <person name="Kanesaki Y."/>
            <person name="Ishige T."/>
            <person name="Mura K."/>
            <person name="Hori T."/>
            <person name="Tamura T."/>
        </authorList>
    </citation>
    <scope>NUCLEOTIDE SEQUENCE [LARGE SCALE GENOMIC DNA]</scope>
    <source>
        <strain evidence="2 3">Ca-7</strain>
    </source>
</reference>
<sequence length="373" mass="41209">MVDTSTTTNDNTRDISTSSQSSFHWENENDNGAGNEELQKAIASGLKLMRILEQHGGENETSSNCLQDAGHSKLNLDGILDAKYDKKFIPPKDISVVISSLIHVLNQSVRQNQQLKLKNMILKSNSGDVQSRYEVEENLKKQQFERKKCQLFLERENLIRRIHTKDGKVAKYKNKIIEKNREINRLMRILNEHSISDTPKINDSSSHNDTNGKSDHDGKENNNDDSSNDNNSVPTRVLKPPSASNSSTAASSMSSSTSNKEKASDMLRTLGMLASQVLNDEADEDSANQTTIQANNSGLKGSADCNTTEPEILHSPNVSVTNPNSESVNGQSGEPRSTSTGNSNYSNILKQLPTQMPKMKRFSTVDGTVKDIE</sequence>
<feature type="compositionally biased region" description="Low complexity" evidence="1">
    <location>
        <begin position="242"/>
        <end position="258"/>
    </location>
</feature>
<evidence type="ECO:0000256" key="1">
    <source>
        <dbReference type="SAM" id="MobiDB-lite"/>
    </source>
</evidence>
<dbReference type="EMBL" id="BIMX01000004">
    <property type="protein sequence ID" value="GCE98214.1"/>
    <property type="molecule type" value="Genomic_DNA"/>
</dbReference>
<feature type="compositionally biased region" description="Polar residues" evidence="1">
    <location>
        <begin position="316"/>
        <end position="347"/>
    </location>
</feature>
<feature type="region of interest" description="Disordered" evidence="1">
    <location>
        <begin position="194"/>
        <end position="263"/>
    </location>
</feature>
<feature type="compositionally biased region" description="Polar residues" evidence="1">
    <location>
        <begin position="293"/>
        <end position="309"/>
    </location>
</feature>
<feature type="compositionally biased region" description="Polar residues" evidence="1">
    <location>
        <begin position="196"/>
        <end position="209"/>
    </location>
</feature>
<proteinExistence type="predicted"/>
<gene>
    <name evidence="2" type="ORF">ZYGM_003651</name>
</gene>
<dbReference type="AlphaFoldDB" id="A0A4C2E1U8"/>
<keyword evidence="3" id="KW-1185">Reference proteome</keyword>
<feature type="region of interest" description="Disordered" evidence="1">
    <location>
        <begin position="293"/>
        <end position="347"/>
    </location>
</feature>
<feature type="compositionally biased region" description="Basic and acidic residues" evidence="1">
    <location>
        <begin position="210"/>
        <end position="222"/>
    </location>
</feature>